<dbReference type="RefSeq" id="WP_036061913.1">
    <property type="nucleotide sequence ID" value="NZ_AODM01000005.1"/>
</dbReference>
<reference evidence="1 2" key="1">
    <citation type="submission" date="2012-12" db="EMBL/GenBank/DDBJ databases">
        <title>Novel taxa of Listeriaceae from agricultural environments in the United States.</title>
        <authorList>
            <person name="den Bakker H.C."/>
            <person name="Allred A."/>
            <person name="Warchocki S."/>
            <person name="Wright E.M."/>
            <person name="Burrell A."/>
            <person name="Nightingale K.K."/>
            <person name="Kephart D."/>
            <person name="Wiedmann M."/>
        </authorList>
    </citation>
    <scope>NUCLEOTIDE SEQUENCE [LARGE SCALE GENOMIC DNA]</scope>
    <source>
        <strain evidence="1 2">FSL S10-1203</strain>
    </source>
</reference>
<proteinExistence type="predicted"/>
<evidence type="ECO:0000313" key="2">
    <source>
        <dbReference type="Proteomes" id="UP000019241"/>
    </source>
</evidence>
<evidence type="ECO:0000313" key="1">
    <source>
        <dbReference type="EMBL" id="EUJ64827.1"/>
    </source>
</evidence>
<dbReference type="Proteomes" id="UP000019241">
    <property type="component" value="Unassembled WGS sequence"/>
</dbReference>
<dbReference type="PATRIC" id="fig|1265822.4.peg.298"/>
<protein>
    <submittedName>
        <fullName evidence="1">Uncharacterized protein</fullName>
    </submittedName>
</protein>
<sequence>MAKQKGKIIFEKKKSSLEPFQKLPGVRVDFKSHMRIYEIARLTGVTMSEVIRKLIVEGLEIAEIIEEDEK</sequence>
<comment type="caution">
    <text evidence="1">The sequence shown here is derived from an EMBL/GenBank/DDBJ whole genome shotgun (WGS) entry which is preliminary data.</text>
</comment>
<organism evidence="1 2">
    <name type="scientific">Listeria fleischmannii FSL S10-1203</name>
    <dbReference type="NCBI Taxonomy" id="1265822"/>
    <lineage>
        <taxon>Bacteria</taxon>
        <taxon>Bacillati</taxon>
        <taxon>Bacillota</taxon>
        <taxon>Bacilli</taxon>
        <taxon>Bacillales</taxon>
        <taxon>Listeriaceae</taxon>
        <taxon>Listeria</taxon>
    </lineage>
</organism>
<name>W7DQP0_9LIST</name>
<accession>W7DQP0</accession>
<dbReference type="EMBL" id="AODM01000005">
    <property type="protein sequence ID" value="EUJ64827.1"/>
    <property type="molecule type" value="Genomic_DNA"/>
</dbReference>
<gene>
    <name evidence="1" type="ORF">MCOL2_01470</name>
</gene>
<dbReference type="AlphaFoldDB" id="W7DQP0"/>